<evidence type="ECO:0000256" key="8">
    <source>
        <dbReference type="RuleBase" id="RU367011"/>
    </source>
</evidence>
<comment type="similarity">
    <text evidence="2 8">Belongs to the alpha-carbonic anhydrase family.</text>
</comment>
<proteinExistence type="inferred from homology"/>
<dbReference type="GO" id="GO:0004089">
    <property type="term" value="F:carbonate dehydratase activity"/>
    <property type="evidence" value="ECO:0007669"/>
    <property type="project" value="UniProtKB-UniRule"/>
</dbReference>
<dbReference type="SMART" id="SM01057">
    <property type="entry name" value="Carb_anhydrase"/>
    <property type="match status" value="1"/>
</dbReference>
<organism evidence="11 12">
    <name type="scientific">Syphacia muris</name>
    <dbReference type="NCBI Taxonomy" id="451379"/>
    <lineage>
        <taxon>Eukaryota</taxon>
        <taxon>Metazoa</taxon>
        <taxon>Ecdysozoa</taxon>
        <taxon>Nematoda</taxon>
        <taxon>Chromadorea</taxon>
        <taxon>Rhabditida</taxon>
        <taxon>Spirurina</taxon>
        <taxon>Oxyuridomorpha</taxon>
        <taxon>Oxyuroidea</taxon>
        <taxon>Oxyuridae</taxon>
        <taxon>Syphacia</taxon>
    </lineage>
</organism>
<keyword evidence="5 8" id="KW-0862">Zinc</keyword>
<dbReference type="Pfam" id="PF00194">
    <property type="entry name" value="Carb_anhydrase"/>
    <property type="match status" value="1"/>
</dbReference>
<dbReference type="STRING" id="451379.A0A0N5AX99"/>
<sequence length="290" mass="32166">MITTLLLSIYILLLQSDFCWTFGYTNLDGPSVWNGTCRIGRRQSPINFKLSSVVWDDTLPTIQFTNYDKISGSLFFENNGITLAAHGFTNWGANRPYISGGALQGDYVLESMHFHWGQQNSSGSEHTIGDLHYPVELHLVHKKRGHSDGVKLRSDSLAVLAIFISFDDNSKGLVALEEAITAVVDNPGRSSKQKTKYNLMDLLPSTLDSFFTYEGSLTTPNCEEAVIWHVFTEPLYSTSAMMLLILVALRSSKPVVMPKEISDKPNSTNQKCFDSSAGKQLPSGTTIIRT</sequence>
<protein>
    <recommendedName>
        <fullName evidence="3 8">Carbonic anhydrase</fullName>
        <ecNumber evidence="3 8">4.2.1.1</ecNumber>
    </recommendedName>
</protein>
<dbReference type="InterPro" id="IPR023561">
    <property type="entry name" value="Carbonic_anhydrase_a-class"/>
</dbReference>
<dbReference type="Proteomes" id="UP000046393">
    <property type="component" value="Unplaced"/>
</dbReference>
<evidence type="ECO:0000256" key="9">
    <source>
        <dbReference type="SAM" id="MobiDB-lite"/>
    </source>
</evidence>
<name>A0A0N5AX99_9BILA</name>
<dbReference type="InterPro" id="IPR036398">
    <property type="entry name" value="CA_dom_sf"/>
</dbReference>
<keyword evidence="4 8" id="KW-0479">Metal-binding</keyword>
<evidence type="ECO:0000256" key="2">
    <source>
        <dbReference type="ARBA" id="ARBA00010718"/>
    </source>
</evidence>
<feature type="chain" id="PRO_5025073291" description="Carbonic anhydrase" evidence="8">
    <location>
        <begin position="22"/>
        <end position="290"/>
    </location>
</feature>
<feature type="signal peptide" evidence="8">
    <location>
        <begin position="1"/>
        <end position="21"/>
    </location>
</feature>
<reference evidence="12" key="1">
    <citation type="submission" date="2017-02" db="UniProtKB">
        <authorList>
            <consortium name="WormBaseParasite"/>
        </authorList>
    </citation>
    <scope>IDENTIFICATION</scope>
</reference>
<dbReference type="AlphaFoldDB" id="A0A0N5AX99"/>
<dbReference type="PROSITE" id="PS51144">
    <property type="entry name" value="ALPHA_CA_2"/>
    <property type="match status" value="1"/>
</dbReference>
<dbReference type="GO" id="GO:0008270">
    <property type="term" value="F:zinc ion binding"/>
    <property type="evidence" value="ECO:0007669"/>
    <property type="project" value="UniProtKB-UniRule"/>
</dbReference>
<keyword evidence="8" id="KW-0732">Signal</keyword>
<dbReference type="CDD" id="cd00326">
    <property type="entry name" value="alpha_CA"/>
    <property type="match status" value="1"/>
</dbReference>
<evidence type="ECO:0000256" key="5">
    <source>
        <dbReference type="ARBA" id="ARBA00022833"/>
    </source>
</evidence>
<keyword evidence="11" id="KW-1185">Reference proteome</keyword>
<comment type="function">
    <text evidence="8">Reversible hydration of carbon dioxide.</text>
</comment>
<dbReference type="GO" id="GO:0005737">
    <property type="term" value="C:cytoplasm"/>
    <property type="evidence" value="ECO:0007669"/>
    <property type="project" value="TreeGrafter"/>
</dbReference>
<feature type="domain" description="Alpha-carbonic anhydrase" evidence="10">
    <location>
        <begin position="20"/>
        <end position="277"/>
    </location>
</feature>
<dbReference type="PROSITE" id="PS00162">
    <property type="entry name" value="ALPHA_CA_1"/>
    <property type="match status" value="1"/>
</dbReference>
<evidence type="ECO:0000313" key="11">
    <source>
        <dbReference type="Proteomes" id="UP000046393"/>
    </source>
</evidence>
<evidence type="ECO:0000256" key="1">
    <source>
        <dbReference type="ARBA" id="ARBA00001947"/>
    </source>
</evidence>
<comment type="catalytic activity">
    <reaction evidence="7 8">
        <text>hydrogencarbonate + H(+) = CO2 + H2O</text>
        <dbReference type="Rhea" id="RHEA:10748"/>
        <dbReference type="ChEBI" id="CHEBI:15377"/>
        <dbReference type="ChEBI" id="CHEBI:15378"/>
        <dbReference type="ChEBI" id="CHEBI:16526"/>
        <dbReference type="ChEBI" id="CHEBI:17544"/>
        <dbReference type="EC" id="4.2.1.1"/>
    </reaction>
</comment>
<evidence type="ECO:0000313" key="12">
    <source>
        <dbReference type="WBParaSite" id="SMUV_0000957301-mRNA-1"/>
    </source>
</evidence>
<evidence type="ECO:0000259" key="10">
    <source>
        <dbReference type="PROSITE" id="PS51144"/>
    </source>
</evidence>
<dbReference type="InterPro" id="IPR001148">
    <property type="entry name" value="CA_dom"/>
</dbReference>
<evidence type="ECO:0000256" key="3">
    <source>
        <dbReference type="ARBA" id="ARBA00012925"/>
    </source>
</evidence>
<evidence type="ECO:0000256" key="4">
    <source>
        <dbReference type="ARBA" id="ARBA00022723"/>
    </source>
</evidence>
<dbReference type="InterPro" id="IPR018338">
    <property type="entry name" value="Carbonic_anhydrase_a-class_CS"/>
</dbReference>
<dbReference type="PANTHER" id="PTHR18952">
    <property type="entry name" value="CARBONIC ANHYDRASE"/>
    <property type="match status" value="1"/>
</dbReference>
<dbReference type="WBParaSite" id="SMUV_0000957301-mRNA-1">
    <property type="protein sequence ID" value="SMUV_0000957301-mRNA-1"/>
    <property type="gene ID" value="SMUV_0000957301"/>
</dbReference>
<dbReference type="EC" id="4.2.1.1" evidence="3 8"/>
<evidence type="ECO:0000256" key="7">
    <source>
        <dbReference type="ARBA" id="ARBA00048348"/>
    </source>
</evidence>
<accession>A0A0N5AX99</accession>
<keyword evidence="6 8" id="KW-0456">Lyase</keyword>
<dbReference type="Gene3D" id="3.10.200.10">
    <property type="entry name" value="Alpha carbonic anhydrase"/>
    <property type="match status" value="1"/>
</dbReference>
<dbReference type="PANTHER" id="PTHR18952:SF141">
    <property type="entry name" value="CARBONIC ANHYDRASE"/>
    <property type="match status" value="1"/>
</dbReference>
<feature type="compositionally biased region" description="Polar residues" evidence="9">
    <location>
        <begin position="264"/>
        <end position="273"/>
    </location>
</feature>
<dbReference type="SUPFAM" id="SSF51069">
    <property type="entry name" value="Carbonic anhydrase"/>
    <property type="match status" value="1"/>
</dbReference>
<evidence type="ECO:0000256" key="6">
    <source>
        <dbReference type="ARBA" id="ARBA00023239"/>
    </source>
</evidence>
<comment type="cofactor">
    <cofactor evidence="1 8">
        <name>Zn(2+)</name>
        <dbReference type="ChEBI" id="CHEBI:29105"/>
    </cofactor>
</comment>
<feature type="region of interest" description="Disordered" evidence="9">
    <location>
        <begin position="260"/>
        <end position="290"/>
    </location>
</feature>